<sequence length="79" mass="8749">MSSSESSGITVDDNVDLTIGEVESSTAIVFANRRTQRQQALPVGSEFSNFQPEVINPQENLLLQNHSRNMSHGMLYAPR</sequence>
<gene>
    <name evidence="1" type="ORF">H5410_023696</name>
</gene>
<comment type="caution">
    <text evidence="1">The sequence shown here is derived from an EMBL/GenBank/DDBJ whole genome shotgun (WGS) entry which is preliminary data.</text>
</comment>
<dbReference type="Proteomes" id="UP000824120">
    <property type="component" value="Chromosome 4"/>
</dbReference>
<accession>A0A9J5ZJD5</accession>
<name>A0A9J5ZJD5_SOLCO</name>
<reference evidence="1 2" key="1">
    <citation type="submission" date="2020-09" db="EMBL/GenBank/DDBJ databases">
        <title>De no assembly of potato wild relative species, Solanum commersonii.</title>
        <authorList>
            <person name="Cho K."/>
        </authorList>
    </citation>
    <scope>NUCLEOTIDE SEQUENCE [LARGE SCALE GENOMIC DNA]</scope>
    <source>
        <strain evidence="1">LZ3.2</strain>
        <tissue evidence="1">Leaf</tissue>
    </source>
</reference>
<dbReference type="AlphaFoldDB" id="A0A9J5ZJD5"/>
<proteinExistence type="predicted"/>
<dbReference type="EMBL" id="JACXVP010000004">
    <property type="protein sequence ID" value="KAG5612415.1"/>
    <property type="molecule type" value="Genomic_DNA"/>
</dbReference>
<evidence type="ECO:0000313" key="2">
    <source>
        <dbReference type="Proteomes" id="UP000824120"/>
    </source>
</evidence>
<organism evidence="1 2">
    <name type="scientific">Solanum commersonii</name>
    <name type="common">Commerson's wild potato</name>
    <name type="synonym">Commerson's nightshade</name>
    <dbReference type="NCBI Taxonomy" id="4109"/>
    <lineage>
        <taxon>Eukaryota</taxon>
        <taxon>Viridiplantae</taxon>
        <taxon>Streptophyta</taxon>
        <taxon>Embryophyta</taxon>
        <taxon>Tracheophyta</taxon>
        <taxon>Spermatophyta</taxon>
        <taxon>Magnoliopsida</taxon>
        <taxon>eudicotyledons</taxon>
        <taxon>Gunneridae</taxon>
        <taxon>Pentapetalae</taxon>
        <taxon>asterids</taxon>
        <taxon>lamiids</taxon>
        <taxon>Solanales</taxon>
        <taxon>Solanaceae</taxon>
        <taxon>Solanoideae</taxon>
        <taxon>Solaneae</taxon>
        <taxon>Solanum</taxon>
    </lineage>
</organism>
<evidence type="ECO:0000313" key="1">
    <source>
        <dbReference type="EMBL" id="KAG5612415.1"/>
    </source>
</evidence>
<protein>
    <submittedName>
        <fullName evidence="1">Uncharacterized protein</fullName>
    </submittedName>
</protein>
<keyword evidence="2" id="KW-1185">Reference proteome</keyword>